<dbReference type="OrthoDB" id="5212373at2759"/>
<dbReference type="GeneID" id="66065950"/>
<dbReference type="AlphaFoldDB" id="A0A8E5MIN7"/>
<accession>A0A8E5MIN7</accession>
<dbReference type="KEGG" id="uvi:66065950"/>
<proteinExistence type="predicted"/>
<organism evidence="1 2">
    <name type="scientific">Ustilaginoidea virens</name>
    <name type="common">Rice false smut fungus</name>
    <name type="synonym">Villosiclava virens</name>
    <dbReference type="NCBI Taxonomy" id="1159556"/>
    <lineage>
        <taxon>Eukaryota</taxon>
        <taxon>Fungi</taxon>
        <taxon>Dikarya</taxon>
        <taxon>Ascomycota</taxon>
        <taxon>Pezizomycotina</taxon>
        <taxon>Sordariomycetes</taxon>
        <taxon>Hypocreomycetidae</taxon>
        <taxon>Hypocreales</taxon>
        <taxon>Clavicipitaceae</taxon>
        <taxon>Ustilaginoidea</taxon>
    </lineage>
</organism>
<keyword evidence="2" id="KW-1185">Reference proteome</keyword>
<dbReference type="RefSeq" id="XP_042998604.1">
    <property type="nucleotide sequence ID" value="XM_043142670.1"/>
</dbReference>
<dbReference type="EMBL" id="CP072756">
    <property type="protein sequence ID" value="QUC20931.1"/>
    <property type="molecule type" value="Genomic_DNA"/>
</dbReference>
<evidence type="ECO:0000313" key="1">
    <source>
        <dbReference type="EMBL" id="QUC20931.1"/>
    </source>
</evidence>
<gene>
    <name evidence="1" type="ORF">UV8b_05172</name>
</gene>
<name>A0A8E5MIN7_USTVR</name>
<evidence type="ECO:0000313" key="2">
    <source>
        <dbReference type="Proteomes" id="UP000027002"/>
    </source>
</evidence>
<reference evidence="1" key="1">
    <citation type="submission" date="2020-03" db="EMBL/GenBank/DDBJ databases">
        <title>A mixture of massive structural variations and highly conserved coding sequences in Ustilaginoidea virens genome.</title>
        <authorList>
            <person name="Zhang K."/>
            <person name="Zhao Z."/>
            <person name="Zhang Z."/>
            <person name="Li Y."/>
            <person name="Hsiang T."/>
            <person name="Sun W."/>
        </authorList>
    </citation>
    <scope>NUCLEOTIDE SEQUENCE</scope>
    <source>
        <strain evidence="1">UV-8b</strain>
    </source>
</reference>
<sequence>MAEFSSASYEILSSMGQRDRLFDVDLDSGLGRNPSAVPLHLSRVLYIPRHSMLKLRVYEAAAQYRKAVDSSPFGGEQVTGKPLMGSRLFKTRLNTLELPSTEGGPAEYSVDLDVEKIRDGGDISATFRGHQRSSESAPEVSIMLPMLTDVFTLSLMLGVDSTRIEMSTTYPLPGLRTNAGVIRFPYFRFSLPGCGVYEWQIHPRDHGTLRYTLMQIQLGGGDKRSEADSGDGSIKAIYHHIGHDRSLFLHQSQGILLLPELKDARDGQLEAVVVASLVGLLWRIRGMEIRHDDTQCQEKTGKKRTLLRRVFGR</sequence>
<protein>
    <submittedName>
        <fullName evidence="1">Uncharacterized protein</fullName>
    </submittedName>
</protein>
<dbReference type="Proteomes" id="UP000027002">
    <property type="component" value="Chromosome 4"/>
</dbReference>